<feature type="transmembrane region" description="Helical" evidence="6">
    <location>
        <begin position="311"/>
        <end position="333"/>
    </location>
</feature>
<dbReference type="InterPro" id="IPR000719">
    <property type="entry name" value="Prot_kinase_dom"/>
</dbReference>
<accession>A0A402AT40</accession>
<sequence>MADLVGDHIDKQLGNYRLLRLLRQESATDVYLGEHIFLKTQATIKVLHAQIEQEVLETFLAETRNIARLKHPNILRVLEFGVEDKIPFLVTDYTTRGSLRQLYPRGMCVPLANVASYVKQVAAALQYIHDQGLSHCGVRPEHMLLGHQNRILLSDFNLSIDALDQRDPRKQDERDEELAYMAPEQLQGHPGPASDQYALAVAVYEWLSGELPFQVFSGEQAGRKLTPTSLDTKLPAIPPELTQVLMIALDQEPEQRFSSVAAFARAFEQISGPPQPLSSTTQNGASEITTGPQVRVQPLTTGVKAPKKRGFTLGIAISLFLFILVLAGGIVGYNVGLFSPIRQTIPTMTAIQAAKTVAARATQQAVATFTARSTQEIYATATSGSPFINDPLNDKSASTWQDIQAKTYGCTFSGGAYHMHVPNANTYLACGEQKNVFHNFAFEVEMSVIKGDGGGIVFRSDSDHTHFYVLRLITGGSQSFLDVAAYSSAKGQTTIQDIRDTISSTNGHTFNLLTAIAYEHSFYFYLNKQFLMTFQDATRNDGIMGLYVLNNNNPATEVVFRNAKIWKL</sequence>
<protein>
    <recommendedName>
        <fullName evidence="1">non-specific serine/threonine protein kinase</fullName>
        <ecNumber evidence="1">2.7.11.1</ecNumber>
    </recommendedName>
</protein>
<dbReference type="PANTHER" id="PTHR43289">
    <property type="entry name" value="MITOGEN-ACTIVATED PROTEIN KINASE KINASE KINASE 20-RELATED"/>
    <property type="match status" value="1"/>
</dbReference>
<evidence type="ECO:0000256" key="3">
    <source>
        <dbReference type="ARBA" id="ARBA00022741"/>
    </source>
</evidence>
<comment type="caution">
    <text evidence="8">The sequence shown here is derived from an EMBL/GenBank/DDBJ whole genome shotgun (WGS) entry which is preliminary data.</text>
</comment>
<dbReference type="GO" id="GO:0005524">
    <property type="term" value="F:ATP binding"/>
    <property type="evidence" value="ECO:0007669"/>
    <property type="project" value="UniProtKB-KW"/>
</dbReference>
<dbReference type="Gene3D" id="2.60.120.560">
    <property type="entry name" value="Exo-inulinase, domain 1"/>
    <property type="match status" value="1"/>
</dbReference>
<keyword evidence="2" id="KW-0808">Transferase</keyword>
<dbReference type="Gene3D" id="3.30.200.20">
    <property type="entry name" value="Phosphorylase Kinase, domain 1"/>
    <property type="match status" value="1"/>
</dbReference>
<dbReference type="GO" id="GO:0004674">
    <property type="term" value="F:protein serine/threonine kinase activity"/>
    <property type="evidence" value="ECO:0007669"/>
    <property type="project" value="UniProtKB-EC"/>
</dbReference>
<evidence type="ECO:0000259" key="7">
    <source>
        <dbReference type="PROSITE" id="PS50011"/>
    </source>
</evidence>
<dbReference type="RefSeq" id="WP_126554965.1">
    <property type="nucleotide sequence ID" value="NZ_BIFS01000002.1"/>
</dbReference>
<feature type="domain" description="Protein kinase" evidence="7">
    <location>
        <begin position="16"/>
        <end position="268"/>
    </location>
</feature>
<evidence type="ECO:0000256" key="4">
    <source>
        <dbReference type="ARBA" id="ARBA00022777"/>
    </source>
</evidence>
<dbReference type="PROSITE" id="PS50011">
    <property type="entry name" value="PROTEIN_KINASE_DOM"/>
    <property type="match status" value="1"/>
</dbReference>
<proteinExistence type="predicted"/>
<dbReference type="CDD" id="cd14014">
    <property type="entry name" value="STKc_PknB_like"/>
    <property type="match status" value="1"/>
</dbReference>
<evidence type="ECO:0000256" key="6">
    <source>
        <dbReference type="SAM" id="Phobius"/>
    </source>
</evidence>
<dbReference type="Pfam" id="PF00069">
    <property type="entry name" value="Pkinase"/>
    <property type="match status" value="1"/>
</dbReference>
<reference evidence="9" key="1">
    <citation type="submission" date="2018-12" db="EMBL/GenBank/DDBJ databases">
        <title>Tengunoibacter tsumagoiensis gen. nov., sp. nov., Dictyobacter kobayashii sp. nov., D. alpinus sp. nov., and D. joshuensis sp. nov. and description of Dictyobacteraceae fam. nov. within the order Ktedonobacterales isolated from Tengu-no-mugimeshi.</title>
        <authorList>
            <person name="Wang C.M."/>
            <person name="Zheng Y."/>
            <person name="Sakai Y."/>
            <person name="Toyoda A."/>
            <person name="Minakuchi Y."/>
            <person name="Abe K."/>
            <person name="Yokota A."/>
            <person name="Yabe S."/>
        </authorList>
    </citation>
    <scope>NUCLEOTIDE SEQUENCE [LARGE SCALE GENOMIC DNA]</scope>
    <source>
        <strain evidence="9">Uno11</strain>
    </source>
</reference>
<keyword evidence="6" id="KW-1133">Transmembrane helix</keyword>
<evidence type="ECO:0000256" key="5">
    <source>
        <dbReference type="ARBA" id="ARBA00022840"/>
    </source>
</evidence>
<gene>
    <name evidence="8" type="ORF">KDK_60960</name>
</gene>
<dbReference type="OrthoDB" id="883741at2"/>
<keyword evidence="3" id="KW-0547">Nucleotide-binding</keyword>
<dbReference type="Proteomes" id="UP000287188">
    <property type="component" value="Unassembled WGS sequence"/>
</dbReference>
<dbReference type="Gene3D" id="1.10.510.10">
    <property type="entry name" value="Transferase(Phosphotransferase) domain 1"/>
    <property type="match status" value="1"/>
</dbReference>
<evidence type="ECO:0000313" key="8">
    <source>
        <dbReference type="EMBL" id="GCE22296.1"/>
    </source>
</evidence>
<keyword evidence="5" id="KW-0067">ATP-binding</keyword>
<evidence type="ECO:0000256" key="2">
    <source>
        <dbReference type="ARBA" id="ARBA00022679"/>
    </source>
</evidence>
<keyword evidence="4" id="KW-0418">Kinase</keyword>
<dbReference type="SUPFAM" id="SSF56112">
    <property type="entry name" value="Protein kinase-like (PK-like)"/>
    <property type="match status" value="1"/>
</dbReference>
<keyword evidence="6" id="KW-0472">Membrane</keyword>
<dbReference type="PANTHER" id="PTHR43289:SF6">
    <property type="entry name" value="SERINE_THREONINE-PROTEIN KINASE NEKL-3"/>
    <property type="match status" value="1"/>
</dbReference>
<evidence type="ECO:0000313" key="9">
    <source>
        <dbReference type="Proteomes" id="UP000287188"/>
    </source>
</evidence>
<organism evidence="8 9">
    <name type="scientific">Dictyobacter kobayashii</name>
    <dbReference type="NCBI Taxonomy" id="2014872"/>
    <lineage>
        <taxon>Bacteria</taxon>
        <taxon>Bacillati</taxon>
        <taxon>Chloroflexota</taxon>
        <taxon>Ktedonobacteria</taxon>
        <taxon>Ktedonobacterales</taxon>
        <taxon>Dictyobacteraceae</taxon>
        <taxon>Dictyobacter</taxon>
    </lineage>
</organism>
<keyword evidence="6" id="KW-0812">Transmembrane</keyword>
<dbReference type="InterPro" id="IPR011009">
    <property type="entry name" value="Kinase-like_dom_sf"/>
</dbReference>
<keyword evidence="9" id="KW-1185">Reference proteome</keyword>
<dbReference type="AlphaFoldDB" id="A0A402AT40"/>
<evidence type="ECO:0000256" key="1">
    <source>
        <dbReference type="ARBA" id="ARBA00012513"/>
    </source>
</evidence>
<dbReference type="EC" id="2.7.11.1" evidence="1"/>
<name>A0A402AT40_9CHLR</name>
<dbReference type="EMBL" id="BIFS01000002">
    <property type="protein sequence ID" value="GCE22296.1"/>
    <property type="molecule type" value="Genomic_DNA"/>
</dbReference>